<feature type="transmembrane region" description="Helical" evidence="8">
    <location>
        <begin position="37"/>
        <end position="56"/>
    </location>
</feature>
<evidence type="ECO:0000256" key="6">
    <source>
        <dbReference type="ARBA" id="ARBA00022989"/>
    </source>
</evidence>
<dbReference type="CDD" id="cd07346">
    <property type="entry name" value="ABC_6TM_exporters"/>
    <property type="match status" value="1"/>
</dbReference>
<evidence type="ECO:0000256" key="8">
    <source>
        <dbReference type="SAM" id="Phobius"/>
    </source>
</evidence>
<keyword evidence="6 8" id="KW-1133">Transmembrane helix</keyword>
<feature type="transmembrane region" description="Helical" evidence="8">
    <location>
        <begin position="178"/>
        <end position="200"/>
    </location>
</feature>
<dbReference type="Proteomes" id="UP001501671">
    <property type="component" value="Unassembled WGS sequence"/>
</dbReference>
<dbReference type="PROSITE" id="PS00211">
    <property type="entry name" value="ABC_TRANSPORTER_1"/>
    <property type="match status" value="1"/>
</dbReference>
<dbReference type="InterPro" id="IPR017871">
    <property type="entry name" value="ABC_transporter-like_CS"/>
</dbReference>
<feature type="domain" description="ABC transporter" evidence="9">
    <location>
        <begin position="357"/>
        <end position="591"/>
    </location>
</feature>
<keyword evidence="12" id="KW-1185">Reference proteome</keyword>
<keyword evidence="2" id="KW-1003">Cell membrane</keyword>
<feature type="transmembrane region" description="Helical" evidence="8">
    <location>
        <begin position="77"/>
        <end position="97"/>
    </location>
</feature>
<evidence type="ECO:0000256" key="5">
    <source>
        <dbReference type="ARBA" id="ARBA00022840"/>
    </source>
</evidence>
<comment type="subcellular location">
    <subcellularLocation>
        <location evidence="1">Cell membrane</location>
        <topology evidence="1">Multi-pass membrane protein</topology>
    </subcellularLocation>
</comment>
<proteinExistence type="predicted"/>
<dbReference type="InterPro" id="IPR003593">
    <property type="entry name" value="AAA+_ATPase"/>
</dbReference>
<keyword evidence="7 8" id="KW-0472">Membrane</keyword>
<dbReference type="Pfam" id="PF00664">
    <property type="entry name" value="ABC_membrane"/>
    <property type="match status" value="1"/>
</dbReference>
<evidence type="ECO:0000256" key="4">
    <source>
        <dbReference type="ARBA" id="ARBA00022741"/>
    </source>
</evidence>
<dbReference type="InterPro" id="IPR011527">
    <property type="entry name" value="ABC1_TM_dom"/>
</dbReference>
<dbReference type="SMART" id="SM00382">
    <property type="entry name" value="AAA"/>
    <property type="match status" value="1"/>
</dbReference>
<organism evidence="11 12">
    <name type="scientific">Pigmentiphaga soli</name>
    <dbReference type="NCBI Taxonomy" id="1007095"/>
    <lineage>
        <taxon>Bacteria</taxon>
        <taxon>Pseudomonadati</taxon>
        <taxon>Pseudomonadota</taxon>
        <taxon>Betaproteobacteria</taxon>
        <taxon>Burkholderiales</taxon>
        <taxon>Alcaligenaceae</taxon>
        <taxon>Pigmentiphaga</taxon>
    </lineage>
</organism>
<dbReference type="Pfam" id="PF00005">
    <property type="entry name" value="ABC_tran"/>
    <property type="match status" value="1"/>
</dbReference>
<keyword evidence="4" id="KW-0547">Nucleotide-binding</keyword>
<sequence length="599" mass="64150">MSLSTASGPAAGAPPAAPAIPARPMRFLFSYIKARGWQFGALACVIVAAGSCAVAVQYGMKLIVDAMATENRAAANVWFPLGLFIGLIALESVLWRLGGWLGCRAVVNTGVDIRADLFEHLTGHPMRYFNEHLSGSLGNRITATAGSAGAIFSTFTWNIVPPCVDFIGAVVVLLIIDWHMAVALIAFVALVAGMIVAFGIRGRPLHRAYGEQAARVGGELVDAVSNVWAIKAFTARHRERARMTRQLGIEANAQRRSWMYLEKARVLHDVCLWVLAGSMLTWAIHSWQRGNLTAGDVVVISALTFRILHGSRDLALALVGTTQEFGVIAEMLGIIARPHGVRDPACPRDIRVARGAVRFSGVCYAHPGAPPLFRDFDLDIPAGQKLGVVGPSGGGKSTLLSLLQRLDDVQGGQILVDGKPITEMTQDALRAGIAVVPQEVSLFRRSIRENIGYGNPDATQKQIEAAARAARCESFIAQLPEGYDTVVGERGATLSGGQRQRLGLARAFLKNAPILILDEATSALDTRSEREVQQALLALIAGRTVIAVAHRLSTLARFDRVIVLNGGRIVEDGPPAALRRAGGLFQALWDMQAHAGDAD</sequence>
<reference evidence="12" key="1">
    <citation type="journal article" date="2019" name="Int. J. Syst. Evol. Microbiol.">
        <title>The Global Catalogue of Microorganisms (GCM) 10K type strain sequencing project: providing services to taxonomists for standard genome sequencing and annotation.</title>
        <authorList>
            <consortium name="The Broad Institute Genomics Platform"/>
            <consortium name="The Broad Institute Genome Sequencing Center for Infectious Disease"/>
            <person name="Wu L."/>
            <person name="Ma J."/>
        </authorList>
    </citation>
    <scope>NUCLEOTIDE SEQUENCE [LARGE SCALE GENOMIC DNA]</scope>
    <source>
        <strain evidence="12">JCM 17666</strain>
    </source>
</reference>
<dbReference type="SUPFAM" id="SSF52540">
    <property type="entry name" value="P-loop containing nucleoside triphosphate hydrolases"/>
    <property type="match status" value="1"/>
</dbReference>
<evidence type="ECO:0000259" key="10">
    <source>
        <dbReference type="PROSITE" id="PS50929"/>
    </source>
</evidence>
<keyword evidence="3 8" id="KW-0812">Transmembrane</keyword>
<dbReference type="PROSITE" id="PS50929">
    <property type="entry name" value="ABC_TM1F"/>
    <property type="match status" value="1"/>
</dbReference>
<dbReference type="EMBL" id="BAABFO010000008">
    <property type="protein sequence ID" value="GAA4331445.1"/>
    <property type="molecule type" value="Genomic_DNA"/>
</dbReference>
<dbReference type="Gene3D" id="3.40.50.300">
    <property type="entry name" value="P-loop containing nucleotide triphosphate hydrolases"/>
    <property type="match status" value="1"/>
</dbReference>
<evidence type="ECO:0000256" key="3">
    <source>
        <dbReference type="ARBA" id="ARBA00022692"/>
    </source>
</evidence>
<evidence type="ECO:0000313" key="11">
    <source>
        <dbReference type="EMBL" id="GAA4331445.1"/>
    </source>
</evidence>
<dbReference type="RefSeq" id="WP_345248919.1">
    <property type="nucleotide sequence ID" value="NZ_BAABFO010000008.1"/>
</dbReference>
<dbReference type="InterPro" id="IPR027417">
    <property type="entry name" value="P-loop_NTPase"/>
</dbReference>
<gene>
    <name evidence="11" type="ORF">GCM10023144_20110</name>
</gene>
<evidence type="ECO:0000256" key="2">
    <source>
        <dbReference type="ARBA" id="ARBA00022475"/>
    </source>
</evidence>
<feature type="domain" description="ABC transmembrane type-1" evidence="10">
    <location>
        <begin position="41"/>
        <end position="323"/>
    </location>
</feature>
<dbReference type="Gene3D" id="1.20.1560.10">
    <property type="entry name" value="ABC transporter type 1, transmembrane domain"/>
    <property type="match status" value="1"/>
</dbReference>
<protein>
    <submittedName>
        <fullName evidence="11">ABC transporter ATP-binding protein</fullName>
    </submittedName>
</protein>
<dbReference type="SUPFAM" id="SSF90123">
    <property type="entry name" value="ABC transporter transmembrane region"/>
    <property type="match status" value="1"/>
</dbReference>
<comment type="caution">
    <text evidence="11">The sequence shown here is derived from an EMBL/GenBank/DDBJ whole genome shotgun (WGS) entry which is preliminary data.</text>
</comment>
<accession>A0ABP8GXR2</accession>
<name>A0ABP8GXR2_9BURK</name>
<evidence type="ECO:0000313" key="12">
    <source>
        <dbReference type="Proteomes" id="UP001501671"/>
    </source>
</evidence>
<evidence type="ECO:0000259" key="9">
    <source>
        <dbReference type="PROSITE" id="PS50893"/>
    </source>
</evidence>
<dbReference type="InterPro" id="IPR039421">
    <property type="entry name" value="Type_1_exporter"/>
</dbReference>
<dbReference type="InterPro" id="IPR036640">
    <property type="entry name" value="ABC1_TM_sf"/>
</dbReference>
<evidence type="ECO:0000256" key="1">
    <source>
        <dbReference type="ARBA" id="ARBA00004651"/>
    </source>
</evidence>
<keyword evidence="5 11" id="KW-0067">ATP-binding</keyword>
<dbReference type="InterPro" id="IPR003439">
    <property type="entry name" value="ABC_transporter-like_ATP-bd"/>
</dbReference>
<evidence type="ECO:0000256" key="7">
    <source>
        <dbReference type="ARBA" id="ARBA00023136"/>
    </source>
</evidence>
<dbReference type="GO" id="GO:0005524">
    <property type="term" value="F:ATP binding"/>
    <property type="evidence" value="ECO:0007669"/>
    <property type="project" value="UniProtKB-KW"/>
</dbReference>
<dbReference type="PANTHER" id="PTHR24221:SF632">
    <property type="entry name" value="ATP-DEPENDENT LIPID A-CORE FLIPPASE"/>
    <property type="match status" value="1"/>
</dbReference>
<dbReference type="PANTHER" id="PTHR24221">
    <property type="entry name" value="ATP-BINDING CASSETTE SUB-FAMILY B"/>
    <property type="match status" value="1"/>
</dbReference>
<dbReference type="PROSITE" id="PS50893">
    <property type="entry name" value="ABC_TRANSPORTER_2"/>
    <property type="match status" value="1"/>
</dbReference>